<proteinExistence type="predicted"/>
<keyword evidence="2" id="KW-1185">Reference proteome</keyword>
<gene>
    <name evidence="1" type="ORF">K4L44_06790</name>
</gene>
<organism evidence="1 2">
    <name type="scientific">Halosquirtibacter laminarini</name>
    <dbReference type="NCBI Taxonomy" id="3374600"/>
    <lineage>
        <taxon>Bacteria</taxon>
        <taxon>Pseudomonadati</taxon>
        <taxon>Bacteroidota</taxon>
        <taxon>Bacteroidia</taxon>
        <taxon>Marinilabiliales</taxon>
        <taxon>Prolixibacteraceae</taxon>
        <taxon>Halosquirtibacter</taxon>
    </lineage>
</organism>
<protein>
    <submittedName>
        <fullName evidence="1">KAP family NTPase</fullName>
    </submittedName>
</protein>
<dbReference type="EMBL" id="CP081303">
    <property type="protein sequence ID" value="QZE15533.1"/>
    <property type="molecule type" value="Genomic_DNA"/>
</dbReference>
<dbReference type="Proteomes" id="UP000826212">
    <property type="component" value="Chromosome"/>
</dbReference>
<accession>A0AC61NJ16</accession>
<name>A0AC61NJ16_9BACT</name>
<sequence length="685" mass="80349">MCVILIKYTISSPLKFHEQALLININSEYAFAVGLISPWGTGKSSFLNFLIEKIKFKDKNAIVINFYPWYSKSEKEIITHFFSTLSESLKEYHGDLNREIKKYSELILSLESNKITDLVEKGVNFLSESIDIKGQFEHLNKCIASLNRIIYITLDDIDRLLGKEIIECLKIIRNTANFKNIVFIVTYDNDYVLKELNEQFSTKNDNNDYSSEKYLEKIFQLRYTLTPIDKDDIVTHLKTVLKEKNISKTSEGFLEHKYYLNPSQVHDLEYLNTNSNETLYVSNYIENIRIANIVLNTFLSSHKSIGKETELDELFLVSILKILYPKEALELYLNLGHYFATYEGKVAFNNLNESSDSIFRHVDSSKVSPDFPIYKLNDNHLFIDLVSAIFFRLQTTAKSASYNENYKFYYRNALPKSYLTDEEFKGCIESVETLISYIENLDVTKTNSLISKLIKQQPKYKEQSVVLIAGLLYLQASLKERDFFQIIYKYLNKFKEESVEILGKIIQCSNSKVRYLLSFMIFNIKLSYLDHDKNNTIPLIIEIEDGFNKFHALTIKLLNKRVEKSSFDKDIFNYYYNCSSKINDANVHVIDNDANNTMREFVSKKENRIKYIKSLIIPQQTTTPNNIMVFRPFIDQTFDGYTKFEEFLFNVYSDNQYDRELKDIITKWEKYKKNKYSSFLDETVN</sequence>
<evidence type="ECO:0000313" key="2">
    <source>
        <dbReference type="Proteomes" id="UP000826212"/>
    </source>
</evidence>
<reference evidence="1" key="1">
    <citation type="submission" date="2021-08" db="EMBL/GenBank/DDBJ databases">
        <title>Novel anaerobic bacterium isolated from sea squirt in East Sea, Republic of Korea.</title>
        <authorList>
            <person name="Nguyen T.H."/>
            <person name="Li Z."/>
            <person name="Lee Y.-J."/>
            <person name="Ko J."/>
            <person name="Kim S.-G."/>
        </authorList>
    </citation>
    <scope>NUCLEOTIDE SEQUENCE</scope>
    <source>
        <strain evidence="1">KCTC 25031</strain>
    </source>
</reference>
<evidence type="ECO:0000313" key="1">
    <source>
        <dbReference type="EMBL" id="QZE15533.1"/>
    </source>
</evidence>